<protein>
    <submittedName>
        <fullName evidence="2">Uncharacterized protein</fullName>
    </submittedName>
</protein>
<comment type="caution">
    <text evidence="2">The sequence shown here is derived from an EMBL/GenBank/DDBJ whole genome shotgun (WGS) entry which is preliminary data.</text>
</comment>
<feature type="compositionally biased region" description="Basic residues" evidence="1">
    <location>
        <begin position="79"/>
        <end position="95"/>
    </location>
</feature>
<organism evidence="2 3">
    <name type="scientific">Liparis tanakae</name>
    <name type="common">Tanaka's snailfish</name>
    <dbReference type="NCBI Taxonomy" id="230148"/>
    <lineage>
        <taxon>Eukaryota</taxon>
        <taxon>Metazoa</taxon>
        <taxon>Chordata</taxon>
        <taxon>Craniata</taxon>
        <taxon>Vertebrata</taxon>
        <taxon>Euteleostomi</taxon>
        <taxon>Actinopterygii</taxon>
        <taxon>Neopterygii</taxon>
        <taxon>Teleostei</taxon>
        <taxon>Neoteleostei</taxon>
        <taxon>Acanthomorphata</taxon>
        <taxon>Eupercaria</taxon>
        <taxon>Perciformes</taxon>
        <taxon>Cottioidei</taxon>
        <taxon>Cottales</taxon>
        <taxon>Liparidae</taxon>
        <taxon>Liparis</taxon>
    </lineage>
</organism>
<dbReference type="AlphaFoldDB" id="A0A4Z2EXA4"/>
<feature type="compositionally biased region" description="Basic and acidic residues" evidence="1">
    <location>
        <begin position="113"/>
        <end position="130"/>
    </location>
</feature>
<proteinExistence type="predicted"/>
<sequence>MDRGEEQRKRRAGKEEEEEEGEGNGLRPRRGRGEDTVRTEVSERAPAASRGTVYRSGAIRQMLADMVLKGGRKEERGVQKKRGKKLSPTKKKKKGSAGAEVTCGDGMGRGRRRGGEEAKEGSGGEREPRPLRGGLGDSAAGA</sequence>
<evidence type="ECO:0000256" key="1">
    <source>
        <dbReference type="SAM" id="MobiDB-lite"/>
    </source>
</evidence>
<dbReference type="Proteomes" id="UP000314294">
    <property type="component" value="Unassembled WGS sequence"/>
</dbReference>
<keyword evidence="3" id="KW-1185">Reference proteome</keyword>
<name>A0A4Z2EXA4_9TELE</name>
<evidence type="ECO:0000313" key="3">
    <source>
        <dbReference type="Proteomes" id="UP000314294"/>
    </source>
</evidence>
<evidence type="ECO:0000313" key="2">
    <source>
        <dbReference type="EMBL" id="TNN33383.1"/>
    </source>
</evidence>
<feature type="region of interest" description="Disordered" evidence="1">
    <location>
        <begin position="1"/>
        <end position="53"/>
    </location>
</feature>
<dbReference type="EMBL" id="SRLO01002259">
    <property type="protein sequence ID" value="TNN33383.1"/>
    <property type="molecule type" value="Genomic_DNA"/>
</dbReference>
<feature type="compositionally biased region" description="Basic and acidic residues" evidence="1">
    <location>
        <begin position="31"/>
        <end position="43"/>
    </location>
</feature>
<gene>
    <name evidence="2" type="ORF">EYF80_056456</name>
</gene>
<reference evidence="2 3" key="1">
    <citation type="submission" date="2019-03" db="EMBL/GenBank/DDBJ databases">
        <title>First draft genome of Liparis tanakae, snailfish: a comprehensive survey of snailfish specific genes.</title>
        <authorList>
            <person name="Kim W."/>
            <person name="Song I."/>
            <person name="Jeong J.-H."/>
            <person name="Kim D."/>
            <person name="Kim S."/>
            <person name="Ryu S."/>
            <person name="Song J.Y."/>
            <person name="Lee S.K."/>
        </authorList>
    </citation>
    <scope>NUCLEOTIDE SEQUENCE [LARGE SCALE GENOMIC DNA]</scope>
    <source>
        <tissue evidence="2">Muscle</tissue>
    </source>
</reference>
<accession>A0A4Z2EXA4</accession>
<feature type="region of interest" description="Disordered" evidence="1">
    <location>
        <begin position="67"/>
        <end position="142"/>
    </location>
</feature>